<evidence type="ECO:0000313" key="2">
    <source>
        <dbReference type="WBParaSite" id="HCON_00150990-00001"/>
    </source>
</evidence>
<keyword evidence="1" id="KW-1185">Reference proteome</keyword>
<dbReference type="OrthoDB" id="5814184at2759"/>
<dbReference type="OMA" id="RRPEAKW"/>
<name>A0A7I4YWM2_HAECO</name>
<evidence type="ECO:0000313" key="1">
    <source>
        <dbReference type="Proteomes" id="UP000025227"/>
    </source>
</evidence>
<dbReference type="AlphaFoldDB" id="A0A7I4YWM2"/>
<reference evidence="2" key="1">
    <citation type="submission" date="2020-12" db="UniProtKB">
        <authorList>
            <consortium name="WormBaseParasite"/>
        </authorList>
    </citation>
    <scope>IDENTIFICATION</scope>
    <source>
        <strain evidence="2">MHco3</strain>
    </source>
</reference>
<organism evidence="1 2">
    <name type="scientific">Haemonchus contortus</name>
    <name type="common">Barber pole worm</name>
    <dbReference type="NCBI Taxonomy" id="6289"/>
    <lineage>
        <taxon>Eukaryota</taxon>
        <taxon>Metazoa</taxon>
        <taxon>Ecdysozoa</taxon>
        <taxon>Nematoda</taxon>
        <taxon>Chromadorea</taxon>
        <taxon>Rhabditida</taxon>
        <taxon>Rhabditina</taxon>
        <taxon>Rhabditomorpha</taxon>
        <taxon>Strongyloidea</taxon>
        <taxon>Trichostrongylidae</taxon>
        <taxon>Haemonchus</taxon>
    </lineage>
</organism>
<accession>A0A7I4YWM2</accession>
<sequence length="98" mass="11544">MLGIFLYTQVQRGIRNSELRQRAEIRDAVDYAKKSKHRWDGHVLPYSGGRWTRVVTHWSPRDIKRTPGRPPTRWSDCFTKALNERNGEPRVPEARTTQ</sequence>
<dbReference type="WBParaSite" id="HCON_00150990-00001">
    <property type="protein sequence ID" value="HCON_00150990-00001"/>
    <property type="gene ID" value="HCON_00150990"/>
</dbReference>
<dbReference type="Proteomes" id="UP000025227">
    <property type="component" value="Unplaced"/>
</dbReference>
<protein>
    <submittedName>
        <fullName evidence="2">DUF3291 domain-containing protein</fullName>
    </submittedName>
</protein>
<proteinExistence type="predicted"/>